<evidence type="ECO:0000313" key="8">
    <source>
        <dbReference type="Proteomes" id="UP000199391"/>
    </source>
</evidence>
<keyword evidence="4 7" id="KW-0418">Kinase</keyword>
<evidence type="ECO:0000259" key="6">
    <source>
        <dbReference type="Pfam" id="PF00294"/>
    </source>
</evidence>
<evidence type="ECO:0000256" key="4">
    <source>
        <dbReference type="ARBA" id="ARBA00022777"/>
    </source>
</evidence>
<dbReference type="SUPFAM" id="SSF53613">
    <property type="entry name" value="Ribokinase-like"/>
    <property type="match status" value="1"/>
</dbReference>
<dbReference type="Proteomes" id="UP000199391">
    <property type="component" value="Unassembled WGS sequence"/>
</dbReference>
<dbReference type="AlphaFoldDB" id="A0A1I7LAX2"/>
<dbReference type="Gene3D" id="3.40.1190.20">
    <property type="match status" value="1"/>
</dbReference>
<dbReference type="InterPro" id="IPR029056">
    <property type="entry name" value="Ribokinase-like"/>
</dbReference>
<dbReference type="InterPro" id="IPR050306">
    <property type="entry name" value="PfkB_Carbo_kinase"/>
</dbReference>
<proteinExistence type="inferred from homology"/>
<evidence type="ECO:0000256" key="5">
    <source>
        <dbReference type="ARBA" id="ARBA00022840"/>
    </source>
</evidence>
<accession>A0A1I7LAX2</accession>
<dbReference type="GO" id="GO:0016301">
    <property type="term" value="F:kinase activity"/>
    <property type="evidence" value="ECO:0007669"/>
    <property type="project" value="UniProtKB-KW"/>
</dbReference>
<evidence type="ECO:0000256" key="3">
    <source>
        <dbReference type="ARBA" id="ARBA00022741"/>
    </source>
</evidence>
<dbReference type="STRING" id="1035707.SAMN05216552_102591"/>
<dbReference type="InterPro" id="IPR011611">
    <property type="entry name" value="PfkB_dom"/>
</dbReference>
<evidence type="ECO:0000256" key="2">
    <source>
        <dbReference type="ARBA" id="ARBA00022679"/>
    </source>
</evidence>
<dbReference type="OrthoDB" id="9779730at2"/>
<keyword evidence="2" id="KW-0808">Transferase</keyword>
<gene>
    <name evidence="7" type="ORF">SAMN05216552_102591</name>
</gene>
<dbReference type="PANTHER" id="PTHR43085">
    <property type="entry name" value="HEXOKINASE FAMILY MEMBER"/>
    <property type="match status" value="1"/>
</dbReference>
<protein>
    <submittedName>
        <fullName evidence="7">Fructokinase</fullName>
    </submittedName>
</protein>
<dbReference type="EMBL" id="FPBO01000025">
    <property type="protein sequence ID" value="SFV06644.1"/>
    <property type="molecule type" value="Genomic_DNA"/>
</dbReference>
<keyword evidence="3" id="KW-0547">Nucleotide-binding</keyword>
<name>A0A1I7LAX2_9BURK</name>
<organism evidence="7 8">
    <name type="scientific">Pseudoduganella namucuonensis</name>
    <dbReference type="NCBI Taxonomy" id="1035707"/>
    <lineage>
        <taxon>Bacteria</taxon>
        <taxon>Pseudomonadati</taxon>
        <taxon>Pseudomonadota</taxon>
        <taxon>Betaproteobacteria</taxon>
        <taxon>Burkholderiales</taxon>
        <taxon>Oxalobacteraceae</taxon>
        <taxon>Telluria group</taxon>
        <taxon>Pseudoduganella</taxon>
    </lineage>
</organism>
<comment type="similarity">
    <text evidence="1">Belongs to the carbohydrate kinase PfkB family.</text>
</comment>
<feature type="domain" description="Carbohydrate kinase PfkB" evidence="6">
    <location>
        <begin position="20"/>
        <end position="294"/>
    </location>
</feature>
<dbReference type="RefSeq" id="WP_093557964.1">
    <property type="nucleotide sequence ID" value="NZ_FPBO01000025.1"/>
</dbReference>
<dbReference type="Pfam" id="PF00294">
    <property type="entry name" value="PfkB"/>
    <property type="match status" value="1"/>
</dbReference>
<dbReference type="PANTHER" id="PTHR43085:SF1">
    <property type="entry name" value="PSEUDOURIDINE KINASE-RELATED"/>
    <property type="match status" value="1"/>
</dbReference>
<reference evidence="8" key="1">
    <citation type="submission" date="2016-10" db="EMBL/GenBank/DDBJ databases">
        <authorList>
            <person name="Varghese N."/>
            <person name="Submissions S."/>
        </authorList>
    </citation>
    <scope>NUCLEOTIDE SEQUENCE [LARGE SCALE GENOMIC DNA]</scope>
    <source>
        <strain evidence="8">CGMCC 1.11014</strain>
    </source>
</reference>
<evidence type="ECO:0000313" key="7">
    <source>
        <dbReference type="EMBL" id="SFV06644.1"/>
    </source>
</evidence>
<sequence>MGTGMSKVVVFGEALVDDFGTERIVGGAPFNAARHLAGFGMPPLMVTCVADDANGQLVRGEFARYGMDTAGLQTTDAAPTGRVVVERDGRGGHTFDILPRQAYDHIAVQPALEAMRQARPTVLYFGTLAQRAEEPKAALKAMLDGATTRRYLDLNLRDGQFSERVVFDSLSQADILKVNEEELAQLLDWYSHTCPPLDDMASLDVRMACAELIANFTLQGIIVTLGARGAGHYGPDGTLTTIAAEPVPELVDTVGAGDAFSAVYLYGQALGWPLTQTLERANAFAGAVCGIAGAVPGDMAFYQTWIRRWQGG</sequence>
<dbReference type="GO" id="GO:0005524">
    <property type="term" value="F:ATP binding"/>
    <property type="evidence" value="ECO:0007669"/>
    <property type="project" value="UniProtKB-KW"/>
</dbReference>
<keyword evidence="5" id="KW-0067">ATP-binding</keyword>
<keyword evidence="8" id="KW-1185">Reference proteome</keyword>
<evidence type="ECO:0000256" key="1">
    <source>
        <dbReference type="ARBA" id="ARBA00010688"/>
    </source>
</evidence>